<protein>
    <submittedName>
        <fullName evidence="3">Autotransporter outer membrane beta-barrel domain-containing protein</fullName>
    </submittedName>
</protein>
<dbReference type="InterPro" id="IPR036709">
    <property type="entry name" value="Autotransporte_beta_dom_sf"/>
</dbReference>
<feature type="signal peptide" evidence="1">
    <location>
        <begin position="1"/>
        <end position="27"/>
    </location>
</feature>
<dbReference type="SMART" id="SM00869">
    <property type="entry name" value="Autotransporter"/>
    <property type="match status" value="1"/>
</dbReference>
<feature type="chain" id="PRO_5045655787" evidence="1">
    <location>
        <begin position="28"/>
        <end position="1709"/>
    </location>
</feature>
<feature type="domain" description="Autotransporter" evidence="2">
    <location>
        <begin position="1433"/>
        <end position="1709"/>
    </location>
</feature>
<dbReference type="RefSeq" id="WP_394005905.1">
    <property type="nucleotide sequence ID" value="NZ_JBAFUR010000001.1"/>
</dbReference>
<reference evidence="3 4" key="1">
    <citation type="submission" date="2024-02" db="EMBL/GenBank/DDBJ databases">
        <title>Expansion and revision of Xanthobacter and proposal of Roseixanthobacter gen. nov.</title>
        <authorList>
            <person name="Soltysiak M.P.M."/>
            <person name="Jalihal A."/>
            <person name="Ory A."/>
            <person name="Chrisophersen C."/>
            <person name="Lee A.D."/>
            <person name="Boulton J."/>
            <person name="Springer M."/>
        </authorList>
    </citation>
    <scope>NUCLEOTIDE SEQUENCE [LARGE SCALE GENOMIC DNA]</scope>
    <source>
        <strain evidence="3 4">CB5</strain>
    </source>
</reference>
<keyword evidence="1" id="KW-0732">Signal</keyword>
<comment type="caution">
    <text evidence="3">The sequence shown here is derived from an EMBL/GenBank/DDBJ whole genome shotgun (WGS) entry which is preliminary data.</text>
</comment>
<gene>
    <name evidence="3" type="ORF">V5F30_05610</name>
</gene>
<keyword evidence="4" id="KW-1185">Reference proteome</keyword>
<proteinExistence type="predicted"/>
<evidence type="ECO:0000256" key="1">
    <source>
        <dbReference type="SAM" id="SignalP"/>
    </source>
</evidence>
<evidence type="ECO:0000313" key="4">
    <source>
        <dbReference type="Proteomes" id="UP001604043"/>
    </source>
</evidence>
<dbReference type="SUPFAM" id="SSF103515">
    <property type="entry name" value="Autotransporter"/>
    <property type="match status" value="1"/>
</dbReference>
<name>A0ABW6ZET3_9HYPH</name>
<accession>A0ABW6ZET3</accession>
<dbReference type="Proteomes" id="UP001604043">
    <property type="component" value="Unassembled WGS sequence"/>
</dbReference>
<dbReference type="InterPro" id="IPR005546">
    <property type="entry name" value="Autotransporte_beta"/>
</dbReference>
<dbReference type="EMBL" id="JBAFUR010000001">
    <property type="protein sequence ID" value="MFG1251668.1"/>
    <property type="molecule type" value="Genomic_DNA"/>
</dbReference>
<dbReference type="Pfam" id="PF03797">
    <property type="entry name" value="Autotransporter"/>
    <property type="match status" value="1"/>
</dbReference>
<evidence type="ECO:0000259" key="2">
    <source>
        <dbReference type="PROSITE" id="PS51208"/>
    </source>
</evidence>
<dbReference type="PROSITE" id="PS51208">
    <property type="entry name" value="AUTOTRANSPORTER"/>
    <property type="match status" value="1"/>
</dbReference>
<dbReference type="Gene3D" id="2.40.128.130">
    <property type="entry name" value="Autotransporter beta-domain"/>
    <property type="match status" value="1"/>
</dbReference>
<sequence>MSRLLATSLLASTSLLALALAGPVARAGDYVIPSGTVVAAPVVVSTSTPGAPFGSVINQGGIVYSETAKNSSFALTVDAPSLTNGILNAGTISVTQSLTKLSVAAGSTQPSTSAETKGILIYPAPSPTPLSGSIENSGSIQASRIINAAPVIGNGDVAVNEYAQGIHVATYFAGGIVNTNSGVLDISNDVTAVYSPVAGNSSMTLTTNVSAIGVLSVSSAAANSIDNAGTISVRARGGITEKLVTSSAAWLLAAATARAIGVQMSQLGANMPPGVSGATLANSGIIDVVASITHTTNFTVATTLNIHPARLVESSAVVLASGISTTEAQITSFQNTGTITVEGSALSVSKASVAAYNTAALLNYNDPKTPQTNPEMGSVGGSVTAYGVSFANGSLGDLTNSGSIDVTGVADTTTSASASALDKTRVAQQNFAAVTLTGINVAVDTLTGPIVNSGVVNLSATASLQSQSTASSDGAPTKKKAEVAASGYLYTHLAGISVVASGYAASDYSATVRNSGVIKLTSKATGSQSGLALSEREAEANVTYSAGANFLSGALLFATNSAAGVYISAPNVAEVTNSGVIDVSSTYASNLSATAGGGSKTATATATSGPSSFNSFGLNITEVAGGPSTGTVATTGITNSGTIALASAVALTNVAAANASSSDGAAVASALSQSTALSTVPGLDGAIAASYGIYASLDGLAGNLTNSGVISVDQALTITTVGSAAGASAQATSVADGLSLAMGILALPGQVSGSLVNSGAITAVASGTFGAVASTTAGSGEAEAKADATGIVLASGIVASTDGLAGFSNSATVLSQASATTSVSAVSSGTGEVKTSAHGVGSALALGVMLSGTQKISGDVTNTSIIGATALSNVTASGKGGTVSKDATAVSSAFGLFTAAGAGIGGDLVNTGTIGGSATANATASGGTADASAFAYGLALDATGGVGGSIVNSGIVVATASAGATGASTSAKAVAVGLQIASGTVGGALANTGAIAAQATGTDATAIGIAIGSTIDGMALGAAQVTTLDTLKVDTALATAGAVTLTGGLVNTGGITATTGATGSATAIKVAGGSNIGTLTNRGGIYAIEGNNAGIAIDLTGEGSATRVLLQDGTVFGDLALSSTYADAITWSGGTLNGDVLGGGLGSLTVLAGADTSFVYSGTLESLASVNVGGDGTPVSLAFIGTAVGIGTFAVKDQGTLILTADSAIETKSYTQAAGGTLGLYLSPQWTAAPIVATSAELDGTVAVLGATGIRAKTTSYDLVSSSDISGSFADVTTPNSLLSAAVTYDADGATLVLTRNATTSLAGLSLAGRSLAAGIDLNYQRLSLSSPLSPVLDSFYVGTDGQVANLLNQMSGAPLADAKTAGMATFGTINGQISQQLAATRGTGALPSGGSALLSYGAGEVNLSGNAYAATGSASGASSPWTSLAAAAPAPQNGVWLRPFGNWGSTDTGNGTVSSSGGGVLGGIERAFGDDARGGAVFSYQTANLGFTTPASGSVDQWTASLYAEKQWGAFYANLFGTYGYQTYDMSRSIAYGGTLFTARSNFSGNAGAVVGEAGYDYAYAPGAKLEPYLRLAYAALGTDTFAERGAGVFNLNVAADTTQSLQSTLGLRVIQPLSLSTLPVTLRLEAGWQHEYLDTGASLGAAFLSDSTIAFNILSGGPSDLALAAAGLSFALTANIDGYLEYRGSFGDGYSNSTASAQLRLRF</sequence>
<organism evidence="3 4">
    <name type="scientific">Xanthobacter aminoxidans</name>
    <dbReference type="NCBI Taxonomy" id="186280"/>
    <lineage>
        <taxon>Bacteria</taxon>
        <taxon>Pseudomonadati</taxon>
        <taxon>Pseudomonadota</taxon>
        <taxon>Alphaproteobacteria</taxon>
        <taxon>Hyphomicrobiales</taxon>
        <taxon>Xanthobacteraceae</taxon>
        <taxon>Xanthobacter</taxon>
    </lineage>
</organism>
<evidence type="ECO:0000313" key="3">
    <source>
        <dbReference type="EMBL" id="MFG1251668.1"/>
    </source>
</evidence>